<accession>A0ABT4RQ11</accession>
<keyword evidence="4" id="KW-0732">Signal</keyword>
<proteinExistence type="predicted"/>
<protein>
    <submittedName>
        <fullName evidence="6">SdiA-regulated domain-containing protein</fullName>
    </submittedName>
</protein>
<dbReference type="SUPFAM" id="SSF101898">
    <property type="entry name" value="NHL repeat"/>
    <property type="match status" value="1"/>
</dbReference>
<dbReference type="Pfam" id="PF06977">
    <property type="entry name" value="SdiA-regulated"/>
    <property type="match status" value="1"/>
</dbReference>
<dbReference type="EMBL" id="JAPCID010000043">
    <property type="protein sequence ID" value="MDA0140652.1"/>
    <property type="molecule type" value="Genomic_DNA"/>
</dbReference>
<keyword evidence="3" id="KW-0472">Membrane</keyword>
<evidence type="ECO:0000259" key="5">
    <source>
        <dbReference type="PROSITE" id="PS51841"/>
    </source>
</evidence>
<comment type="caution">
    <text evidence="6">The sequence shown here is derived from an EMBL/GenBank/DDBJ whole genome shotgun (WGS) entry which is preliminary data.</text>
</comment>
<dbReference type="InterPro" id="IPR009722">
    <property type="entry name" value="YjiK/CarP"/>
</dbReference>
<keyword evidence="2" id="KW-1003">Cell membrane</keyword>
<reference evidence="6" key="1">
    <citation type="submission" date="2022-10" db="EMBL/GenBank/DDBJ databases">
        <title>The WGS of Solirubrobacter sp. CPCC 204708.</title>
        <authorList>
            <person name="Jiang Z."/>
        </authorList>
    </citation>
    <scope>NUCLEOTIDE SEQUENCE</scope>
    <source>
        <strain evidence="6">CPCC 204708</strain>
    </source>
</reference>
<gene>
    <name evidence="6" type="ORF">OJ962_24355</name>
</gene>
<feature type="domain" description="LTD" evidence="5">
    <location>
        <begin position="544"/>
        <end position="673"/>
    </location>
</feature>
<sequence>MTKRRALAAVVGAAVFAAPAPALAAVDLSSYVRVGRFDLPEPTRTTPPAGCQLAAEASAITYNAATDSLFLVGDESTCIVQVSKTGQLIDTMNLASGAFDDTEGLTAIGGGQFVLAEERARQLNRFTYAPNTTLTRANVQSVKLGTTIGNEGFEGLSSDPFSNGFVVVKEVNPQGVFQTTVDWLAGTASNGSPTAENSTNLFDPAGLQLLDIADVQAQADGQLLILSQESGKLVNATRTGTVTSSLNVGTAAEGHEGVTIDGTGRIYVVNELGGGANTPQLWVYAPSGQGGPNQAPTAVTLTNPVTSVSSTATRVKVADIVVSDDAQGTNTLSVTGADAAAFEIDGGALYLKAGTPLDRTSFSVAVAVDDATVGTTPDATSATLTVSVSAIAVTEAAPWSSGESPVGADWFEVTNRGTTPVDLTGWKVDDSSNNFNNALVLNGVGVVAPGESVLFTEGTAAKAAELRAHWGLPASVQIGYYSGSGIGLSTDGDAVNLFNAAGARVTGFSFGASTNGFTFENVTGVQLSVAGVNGAFTRNGETGSPGTIAPRLAVTEASPWSSGNSPYQADWFEVTNLGANAVSLAGFKVDDSSNAFASAIALNGVTTIAAGESALFIEGTAAKAEQLRAAWGLAPSIQIGFYSGSGIGLSTDGDAVWLFDPTGTRVGGFAFGASTIGFTFENVNGVKLSAAGVNGAFLHNGEVGSPGRIAAPYSEVKTDATIVAEVPPQLGLTLGAPVKFAPFIAGVANEYTASTTLNVISTAGEATLSMSDPGHLTNGAFQLAQPLQVTLSKTAWTAPVSNDVVDVVAKQAVGKNDPLRTGSYSKTITFTLSTTNP</sequence>
<evidence type="ECO:0000256" key="3">
    <source>
        <dbReference type="ARBA" id="ARBA00023136"/>
    </source>
</evidence>
<evidence type="ECO:0000313" key="6">
    <source>
        <dbReference type="EMBL" id="MDA0140652.1"/>
    </source>
</evidence>
<name>A0ABT4RQ11_9ACTN</name>
<keyword evidence="7" id="KW-1185">Reference proteome</keyword>
<feature type="chain" id="PRO_5045328141" evidence="4">
    <location>
        <begin position="25"/>
        <end position="837"/>
    </location>
</feature>
<evidence type="ECO:0000256" key="4">
    <source>
        <dbReference type="SAM" id="SignalP"/>
    </source>
</evidence>
<evidence type="ECO:0000313" key="7">
    <source>
        <dbReference type="Proteomes" id="UP001147700"/>
    </source>
</evidence>
<evidence type="ECO:0000256" key="1">
    <source>
        <dbReference type="ARBA" id="ARBA00004236"/>
    </source>
</evidence>
<evidence type="ECO:0000256" key="2">
    <source>
        <dbReference type="ARBA" id="ARBA00022475"/>
    </source>
</evidence>
<feature type="domain" description="LTD" evidence="5">
    <location>
        <begin position="375"/>
        <end position="512"/>
    </location>
</feature>
<feature type="signal peptide" evidence="4">
    <location>
        <begin position="1"/>
        <end position="24"/>
    </location>
</feature>
<dbReference type="Pfam" id="PF00932">
    <property type="entry name" value="LTD"/>
    <property type="match status" value="2"/>
</dbReference>
<organism evidence="6 7">
    <name type="scientific">Solirubrobacter deserti</name>
    <dbReference type="NCBI Taxonomy" id="2282478"/>
    <lineage>
        <taxon>Bacteria</taxon>
        <taxon>Bacillati</taxon>
        <taxon>Actinomycetota</taxon>
        <taxon>Thermoleophilia</taxon>
        <taxon>Solirubrobacterales</taxon>
        <taxon>Solirubrobacteraceae</taxon>
        <taxon>Solirubrobacter</taxon>
    </lineage>
</organism>
<dbReference type="InterPro" id="IPR001322">
    <property type="entry name" value="Lamin_tail_dom"/>
</dbReference>
<dbReference type="RefSeq" id="WP_202958238.1">
    <property type="nucleotide sequence ID" value="NZ_JAPCID010000043.1"/>
</dbReference>
<dbReference type="PROSITE" id="PS51841">
    <property type="entry name" value="LTD"/>
    <property type="match status" value="2"/>
</dbReference>
<dbReference type="CDD" id="cd09971">
    <property type="entry name" value="SdiA-regulated"/>
    <property type="match status" value="1"/>
</dbReference>
<comment type="subcellular location">
    <subcellularLocation>
        <location evidence="1">Cell membrane</location>
    </subcellularLocation>
</comment>
<dbReference type="Proteomes" id="UP001147700">
    <property type="component" value="Unassembled WGS sequence"/>
</dbReference>